<dbReference type="KEGG" id="pphy:H7686_0001105"/>
<dbReference type="Proteomes" id="UP000769022">
    <property type="component" value="Chromosome"/>
</dbReference>
<dbReference type="AlphaFoldDB" id="A0AAX3BAE8"/>
<organism evidence="2 3">
    <name type="scientific">Candidatus Phytoplasma asiaticum</name>
    <dbReference type="NCBI Taxonomy" id="2763338"/>
    <lineage>
        <taxon>Bacteria</taxon>
        <taxon>Bacillati</taxon>
        <taxon>Mycoplasmatota</taxon>
        <taxon>Mollicutes</taxon>
        <taxon>Acholeplasmatales</taxon>
        <taxon>Acholeplasmataceae</taxon>
        <taxon>Candidatus Phytoplasma</taxon>
        <taxon>16SrII (Peanut WB group)</taxon>
    </lineage>
</organism>
<protein>
    <submittedName>
        <fullName evidence="2">Thymidylate kinase</fullName>
    </submittedName>
</protein>
<reference evidence="2 3" key="1">
    <citation type="submission" date="2022-05" db="EMBL/GenBank/DDBJ databases">
        <title>'Parthenium hysterophorus' phyllody phytoplasma strain PR34.</title>
        <authorList>
            <person name="Kirdat K."/>
            <person name="Tiwarekar B."/>
            <person name="Yadav A."/>
        </authorList>
    </citation>
    <scope>NUCLEOTIDE SEQUENCE [LARGE SCALE GENOMIC DNA]</scope>
    <source>
        <strain evidence="2 3">PR34</strain>
    </source>
</reference>
<evidence type="ECO:0000313" key="2">
    <source>
        <dbReference type="EMBL" id="UQV27457.1"/>
    </source>
</evidence>
<proteinExistence type="predicted"/>
<sequence>MTALQQKLNHNHIKHHIYQGLGSSTIGPSIRHFFLHGHQVHFLTRFYLSIANMTQTQTELINPALARNELVILDRWAGSTYAYQLYPFLTKDPKHHSLKTIFEITQTLILIQPALTIFLDLEPRLSKERKQKSKGHQSDIIERQPVAYFQKVRTGYGDYFTRYPNRLKLILNGKETVQSNLQKIIKILGAI</sequence>
<evidence type="ECO:0000259" key="1">
    <source>
        <dbReference type="Pfam" id="PF02223"/>
    </source>
</evidence>
<keyword evidence="3" id="KW-1185">Reference proteome</keyword>
<dbReference type="Pfam" id="PF02223">
    <property type="entry name" value="Thymidylate_kin"/>
    <property type="match status" value="1"/>
</dbReference>
<dbReference type="SUPFAM" id="SSF52540">
    <property type="entry name" value="P-loop containing nucleoside triphosphate hydrolases"/>
    <property type="match status" value="1"/>
</dbReference>
<keyword evidence="2" id="KW-0418">Kinase</keyword>
<gene>
    <name evidence="2" type="ORF">H7686_0001105</name>
</gene>
<dbReference type="CDD" id="cd01672">
    <property type="entry name" value="TMPK"/>
    <property type="match status" value="1"/>
</dbReference>
<feature type="domain" description="Thymidylate kinase-like" evidence="1">
    <location>
        <begin position="3"/>
        <end position="171"/>
    </location>
</feature>
<evidence type="ECO:0000313" key="3">
    <source>
        <dbReference type="Proteomes" id="UP000769022"/>
    </source>
</evidence>
<name>A0AAX3BAE8_9MOLU</name>
<keyword evidence="2" id="KW-0808">Transferase</keyword>
<dbReference type="Gene3D" id="3.40.50.300">
    <property type="entry name" value="P-loop containing nucleotide triphosphate hydrolases"/>
    <property type="match status" value="1"/>
</dbReference>
<dbReference type="InterPro" id="IPR027417">
    <property type="entry name" value="P-loop_NTPase"/>
</dbReference>
<dbReference type="GO" id="GO:0016301">
    <property type="term" value="F:kinase activity"/>
    <property type="evidence" value="ECO:0007669"/>
    <property type="project" value="UniProtKB-KW"/>
</dbReference>
<dbReference type="InterPro" id="IPR039430">
    <property type="entry name" value="Thymidylate_kin-like_dom"/>
</dbReference>
<accession>A0AAX3BAE8</accession>
<dbReference type="EMBL" id="CP097206">
    <property type="protein sequence ID" value="UQV27457.1"/>
    <property type="molecule type" value="Genomic_DNA"/>
</dbReference>